<protein>
    <submittedName>
        <fullName evidence="1">Uncharacterized protein</fullName>
    </submittedName>
</protein>
<dbReference type="AlphaFoldDB" id="A0A2G4B5A6"/>
<evidence type="ECO:0000313" key="1">
    <source>
        <dbReference type="EMBL" id="PMM55730.1"/>
    </source>
</evidence>
<reference evidence="2" key="1">
    <citation type="submission" date="2016-07" db="EMBL/GenBank/DDBJ databases">
        <title>Nontailed viruses are major unrecognized killers of bacteria in the ocean.</title>
        <authorList>
            <person name="Kauffman K."/>
            <person name="Hussain F."/>
            <person name="Yang J."/>
            <person name="Arevalo P."/>
            <person name="Brown J."/>
            <person name="Cutler M."/>
            <person name="Kelly L."/>
            <person name="Polz M.F."/>
        </authorList>
    </citation>
    <scope>NUCLEOTIDE SEQUENCE [LARGE SCALE GENOMIC DNA]</scope>
    <source>
        <strain evidence="2">10N.261.48.B5</strain>
    </source>
</reference>
<name>A0A2G4B5A6_VIBSP</name>
<organism evidence="1 2">
    <name type="scientific">Vibrio splendidus</name>
    <dbReference type="NCBI Taxonomy" id="29497"/>
    <lineage>
        <taxon>Bacteria</taxon>
        <taxon>Pseudomonadati</taxon>
        <taxon>Pseudomonadota</taxon>
        <taxon>Gammaproteobacteria</taxon>
        <taxon>Vibrionales</taxon>
        <taxon>Vibrionaceae</taxon>
        <taxon>Vibrio</taxon>
    </lineage>
</organism>
<gene>
    <name evidence="1" type="ORF">BCT54_22420</name>
</gene>
<dbReference type="EMBL" id="MCZF01000097">
    <property type="protein sequence ID" value="PMM55730.1"/>
    <property type="molecule type" value="Genomic_DNA"/>
</dbReference>
<sequence>MKTITCWVGRFVNQMLKVNDKTKMSKTAKSRQVISSESLSSRMREDIGLDNGSNDAADYTKYL</sequence>
<dbReference type="Proteomes" id="UP000235533">
    <property type="component" value="Unassembled WGS sequence"/>
</dbReference>
<evidence type="ECO:0000313" key="2">
    <source>
        <dbReference type="Proteomes" id="UP000235533"/>
    </source>
</evidence>
<accession>A0A2G4B5A6</accession>
<proteinExistence type="predicted"/>
<comment type="caution">
    <text evidence="1">The sequence shown here is derived from an EMBL/GenBank/DDBJ whole genome shotgun (WGS) entry which is preliminary data.</text>
</comment>